<comment type="caution">
    <text evidence="9">The sequence shown here is derived from an EMBL/GenBank/DDBJ whole genome shotgun (WGS) entry which is preliminary data.</text>
</comment>
<gene>
    <name evidence="9" type="ORF">ONE63_003047</name>
</gene>
<dbReference type="GO" id="GO:0051028">
    <property type="term" value="P:mRNA transport"/>
    <property type="evidence" value="ECO:0007669"/>
    <property type="project" value="UniProtKB-KW"/>
</dbReference>
<dbReference type="GO" id="GO:0008139">
    <property type="term" value="F:nuclear localization sequence binding"/>
    <property type="evidence" value="ECO:0007669"/>
    <property type="project" value="InterPro"/>
</dbReference>
<evidence type="ECO:0000256" key="4">
    <source>
        <dbReference type="ARBA" id="ARBA00022927"/>
    </source>
</evidence>
<sequence>MKQVLSSSTAGLQRLRSVGDKLKSDTAKALQHTEMAQRTHDTPPGLQYDNTAPLLYFAELVSGFERDIKLFRQEIENAERHVHSRVQLTGITPAELTQAMRRLYDSFVALAGRLHTVHSQVKAQKEQYLSLRKYILNDASDVFDEAARNRVNADVSQGGRGVQQSRSMVGPTPFSALNAQHGFGLLSAGVAASSRQNFPAVCSLGWSGPVNTPGATSLPLTPHPDNPQFQLQKPPSGNKRGKR</sequence>
<dbReference type="AlphaFoldDB" id="A0AAV7X9S7"/>
<keyword evidence="10" id="KW-1185">Reference proteome</keyword>
<keyword evidence="5" id="KW-0811">Translocation</keyword>
<feature type="region of interest" description="Disordered" evidence="8">
    <location>
        <begin position="213"/>
        <end position="243"/>
    </location>
</feature>
<reference evidence="9" key="1">
    <citation type="submission" date="2022-12" db="EMBL/GenBank/DDBJ databases">
        <title>Chromosome-level genome assembly of the bean flower thrips Megalurothrips usitatus.</title>
        <authorList>
            <person name="Ma L."/>
            <person name="Liu Q."/>
            <person name="Li H."/>
            <person name="Cai W."/>
        </authorList>
    </citation>
    <scope>NUCLEOTIDE SEQUENCE</scope>
    <source>
        <strain evidence="9">Cailab_2022a</strain>
    </source>
</reference>
<evidence type="ECO:0000313" key="10">
    <source>
        <dbReference type="Proteomes" id="UP001075354"/>
    </source>
</evidence>
<evidence type="ECO:0000256" key="6">
    <source>
        <dbReference type="ARBA" id="ARBA00023132"/>
    </source>
</evidence>
<evidence type="ECO:0000256" key="7">
    <source>
        <dbReference type="ARBA" id="ARBA00023242"/>
    </source>
</evidence>
<keyword evidence="3" id="KW-0509">mRNA transport</keyword>
<dbReference type="PANTHER" id="PTHR13437">
    <property type="entry name" value="NUCLEOPORIN P58/P45 NUCLEOPORIN-LIKE PROTEIN 1"/>
    <property type="match status" value="1"/>
</dbReference>
<evidence type="ECO:0000256" key="8">
    <source>
        <dbReference type="SAM" id="MobiDB-lite"/>
    </source>
</evidence>
<comment type="subcellular location">
    <subcellularLocation>
        <location evidence="1">Nucleus</location>
        <location evidence="1">Nuclear pore complex</location>
    </subcellularLocation>
</comment>
<keyword evidence="7" id="KW-0539">Nucleus</keyword>
<keyword evidence="4" id="KW-0653">Protein transport</keyword>
<organism evidence="9 10">
    <name type="scientific">Megalurothrips usitatus</name>
    <name type="common">bean blossom thrips</name>
    <dbReference type="NCBI Taxonomy" id="439358"/>
    <lineage>
        <taxon>Eukaryota</taxon>
        <taxon>Metazoa</taxon>
        <taxon>Ecdysozoa</taxon>
        <taxon>Arthropoda</taxon>
        <taxon>Hexapoda</taxon>
        <taxon>Insecta</taxon>
        <taxon>Pterygota</taxon>
        <taxon>Neoptera</taxon>
        <taxon>Paraneoptera</taxon>
        <taxon>Thysanoptera</taxon>
        <taxon>Terebrantia</taxon>
        <taxon>Thripoidea</taxon>
        <taxon>Thripidae</taxon>
        <taxon>Megalurothrips</taxon>
    </lineage>
</organism>
<name>A0AAV7X9S7_9NEOP</name>
<dbReference type="EMBL" id="JAPTSV010000013">
    <property type="protein sequence ID" value="KAJ1521371.1"/>
    <property type="molecule type" value="Genomic_DNA"/>
</dbReference>
<dbReference type="GO" id="GO:0015031">
    <property type="term" value="P:protein transport"/>
    <property type="evidence" value="ECO:0007669"/>
    <property type="project" value="UniProtKB-KW"/>
</dbReference>
<evidence type="ECO:0000256" key="1">
    <source>
        <dbReference type="ARBA" id="ARBA00004567"/>
    </source>
</evidence>
<dbReference type="Pfam" id="PF15967">
    <property type="entry name" value="Nucleoporin_FG2"/>
    <property type="match status" value="1"/>
</dbReference>
<dbReference type="PANTHER" id="PTHR13437:SF2">
    <property type="entry name" value="NUCLEOPORIN P58_P45"/>
    <property type="match status" value="1"/>
</dbReference>
<dbReference type="Gene3D" id="6.10.140.1350">
    <property type="match status" value="1"/>
</dbReference>
<dbReference type="GO" id="GO:0017056">
    <property type="term" value="F:structural constituent of nuclear pore"/>
    <property type="evidence" value="ECO:0007669"/>
    <property type="project" value="InterPro"/>
</dbReference>
<keyword evidence="2" id="KW-0813">Transport</keyword>
<proteinExistence type="predicted"/>
<accession>A0AAV7X9S7</accession>
<dbReference type="InterPro" id="IPR024882">
    <property type="entry name" value="NUP58/p45/49"/>
</dbReference>
<evidence type="ECO:0000256" key="3">
    <source>
        <dbReference type="ARBA" id="ARBA00022816"/>
    </source>
</evidence>
<protein>
    <submittedName>
        <fullName evidence="9">Uncharacterized protein</fullName>
    </submittedName>
</protein>
<evidence type="ECO:0000256" key="2">
    <source>
        <dbReference type="ARBA" id="ARBA00022448"/>
    </source>
</evidence>
<evidence type="ECO:0000256" key="5">
    <source>
        <dbReference type="ARBA" id="ARBA00023010"/>
    </source>
</evidence>
<keyword evidence="6" id="KW-0906">Nuclear pore complex</keyword>
<evidence type="ECO:0000313" key="9">
    <source>
        <dbReference type="EMBL" id="KAJ1521371.1"/>
    </source>
</evidence>
<dbReference type="Proteomes" id="UP001075354">
    <property type="component" value="Chromosome 13"/>
</dbReference>
<dbReference type="GO" id="GO:0005643">
    <property type="term" value="C:nuclear pore"/>
    <property type="evidence" value="ECO:0007669"/>
    <property type="project" value="UniProtKB-SubCell"/>
</dbReference>